<dbReference type="PANTHER" id="PTHR34039">
    <property type="entry name" value="UPF0102 PROTEIN YRAN"/>
    <property type="match status" value="1"/>
</dbReference>
<accession>A0A1E5T352</accession>
<dbReference type="InterPro" id="IPR011856">
    <property type="entry name" value="tRNA_endonuc-like_dom_sf"/>
</dbReference>
<dbReference type="Gene3D" id="3.40.1350.10">
    <property type="match status" value="1"/>
</dbReference>
<sequence>MQTFGKKGEDIACDFLEEIGYEIISRNYRFKRSEIDIICNGEGLLIFVEVKTRTSRAFGQPETFVSESQQIAINSGAEEYLTQSNWLGDIRFDVVSVILNKDESETFHIKDAFY</sequence>
<protein>
    <recommendedName>
        <fullName evidence="2">UPF0102 protein BFP71_06705</fullName>
    </recommendedName>
</protein>
<evidence type="ECO:0000313" key="4">
    <source>
        <dbReference type="Proteomes" id="UP000095552"/>
    </source>
</evidence>
<dbReference type="HAMAP" id="MF_00048">
    <property type="entry name" value="UPF0102"/>
    <property type="match status" value="1"/>
</dbReference>
<gene>
    <name evidence="3" type="ORF">BFP71_06705</name>
</gene>
<name>A0A1E5T352_9BACT</name>
<dbReference type="InterPro" id="IPR011335">
    <property type="entry name" value="Restrct_endonuc-II-like"/>
</dbReference>
<dbReference type="Pfam" id="PF02021">
    <property type="entry name" value="UPF0102"/>
    <property type="match status" value="1"/>
</dbReference>
<dbReference type="Proteomes" id="UP000095552">
    <property type="component" value="Unassembled WGS sequence"/>
</dbReference>
<organism evidence="3 4">
    <name type="scientific">Roseivirga misakiensis</name>
    <dbReference type="NCBI Taxonomy" id="1563681"/>
    <lineage>
        <taxon>Bacteria</taxon>
        <taxon>Pseudomonadati</taxon>
        <taxon>Bacteroidota</taxon>
        <taxon>Cytophagia</taxon>
        <taxon>Cytophagales</taxon>
        <taxon>Roseivirgaceae</taxon>
        <taxon>Roseivirga</taxon>
    </lineage>
</organism>
<dbReference type="SUPFAM" id="SSF52980">
    <property type="entry name" value="Restriction endonuclease-like"/>
    <property type="match status" value="1"/>
</dbReference>
<evidence type="ECO:0000256" key="2">
    <source>
        <dbReference type="HAMAP-Rule" id="MF_00048"/>
    </source>
</evidence>
<dbReference type="PANTHER" id="PTHR34039:SF1">
    <property type="entry name" value="UPF0102 PROTEIN YRAN"/>
    <property type="match status" value="1"/>
</dbReference>
<dbReference type="CDD" id="cd20736">
    <property type="entry name" value="PoNe_Nuclease"/>
    <property type="match status" value="1"/>
</dbReference>
<dbReference type="GO" id="GO:0003676">
    <property type="term" value="F:nucleic acid binding"/>
    <property type="evidence" value="ECO:0007669"/>
    <property type="project" value="InterPro"/>
</dbReference>
<evidence type="ECO:0000256" key="1">
    <source>
        <dbReference type="ARBA" id="ARBA00006738"/>
    </source>
</evidence>
<proteinExistence type="inferred from homology"/>
<keyword evidence="4" id="KW-1185">Reference proteome</keyword>
<evidence type="ECO:0000313" key="3">
    <source>
        <dbReference type="EMBL" id="OEK05804.1"/>
    </source>
</evidence>
<reference evidence="3 4" key="1">
    <citation type="submission" date="2016-08" db="EMBL/GenBank/DDBJ databases">
        <title>Draft genome of Fabibacter sp. strain SK-8.</title>
        <authorList>
            <person name="Wong S.-K."/>
            <person name="Hamasaki K."/>
            <person name="Yoshizawa S."/>
        </authorList>
    </citation>
    <scope>NUCLEOTIDE SEQUENCE [LARGE SCALE GENOMIC DNA]</scope>
    <source>
        <strain evidence="3 4">SK-8</strain>
    </source>
</reference>
<dbReference type="STRING" id="1563681.BFP71_06705"/>
<dbReference type="InterPro" id="IPR003509">
    <property type="entry name" value="UPF0102_YraN-like"/>
</dbReference>
<dbReference type="AlphaFoldDB" id="A0A1E5T352"/>
<dbReference type="EMBL" id="MDGQ01000004">
    <property type="protein sequence ID" value="OEK05804.1"/>
    <property type="molecule type" value="Genomic_DNA"/>
</dbReference>
<comment type="similarity">
    <text evidence="1 2">Belongs to the UPF0102 family.</text>
</comment>
<comment type="caution">
    <text evidence="3">The sequence shown here is derived from an EMBL/GenBank/DDBJ whole genome shotgun (WGS) entry which is preliminary data.</text>
</comment>
<dbReference type="OrthoDB" id="9802516at2"/>
<dbReference type="RefSeq" id="WP_069834722.1">
    <property type="nucleotide sequence ID" value="NZ_MDGQ01000004.1"/>
</dbReference>